<feature type="region of interest" description="Disordered" evidence="1">
    <location>
        <begin position="1"/>
        <end position="21"/>
    </location>
</feature>
<dbReference type="InterPro" id="IPR016024">
    <property type="entry name" value="ARM-type_fold"/>
</dbReference>
<dbReference type="InterPro" id="IPR033337">
    <property type="entry name" value="TORTIFOLIA1/SINE1-2"/>
</dbReference>
<evidence type="ECO:0000259" key="2">
    <source>
        <dbReference type="Pfam" id="PF24713"/>
    </source>
</evidence>
<proteinExistence type="predicted"/>
<dbReference type="AlphaFoldDB" id="A0A8T2SC18"/>
<feature type="region of interest" description="Disordered" evidence="1">
    <location>
        <begin position="870"/>
        <end position="889"/>
    </location>
</feature>
<dbReference type="GO" id="GO:0005874">
    <property type="term" value="C:microtubule"/>
    <property type="evidence" value="ECO:0007669"/>
    <property type="project" value="InterPro"/>
</dbReference>
<evidence type="ECO:0000259" key="3">
    <source>
        <dbReference type="Pfam" id="PF24714"/>
    </source>
</evidence>
<feature type="domain" description="TORTIFOLIA1/SINE1-2 N-terminal" evidence="3">
    <location>
        <begin position="32"/>
        <end position="148"/>
    </location>
</feature>
<evidence type="ECO:0000256" key="1">
    <source>
        <dbReference type="SAM" id="MobiDB-lite"/>
    </source>
</evidence>
<feature type="compositionally biased region" description="Basic and acidic residues" evidence="1">
    <location>
        <begin position="514"/>
        <end position="547"/>
    </location>
</feature>
<reference evidence="4" key="1">
    <citation type="submission" date="2021-08" db="EMBL/GenBank/DDBJ databases">
        <title>WGS assembly of Ceratopteris richardii.</title>
        <authorList>
            <person name="Marchant D.B."/>
            <person name="Chen G."/>
            <person name="Jenkins J."/>
            <person name="Shu S."/>
            <person name="Leebens-Mack J."/>
            <person name="Grimwood J."/>
            <person name="Schmutz J."/>
            <person name="Soltis P."/>
            <person name="Soltis D."/>
            <person name="Chen Z.-H."/>
        </authorList>
    </citation>
    <scope>NUCLEOTIDE SEQUENCE</scope>
    <source>
        <strain evidence="4">Whitten #5841</strain>
        <tissue evidence="4">Leaf</tissue>
    </source>
</reference>
<feature type="compositionally biased region" description="Basic and acidic residues" evidence="1">
    <location>
        <begin position="777"/>
        <end position="788"/>
    </location>
</feature>
<dbReference type="InterPro" id="IPR011989">
    <property type="entry name" value="ARM-like"/>
</dbReference>
<dbReference type="Pfam" id="PF24713">
    <property type="entry name" value="TOR1L1_C"/>
    <property type="match status" value="1"/>
</dbReference>
<comment type="caution">
    <text evidence="4">The sequence shown here is derived from an EMBL/GenBank/DDBJ whole genome shotgun (WGS) entry which is preliminary data.</text>
</comment>
<protein>
    <recommendedName>
        <fullName evidence="6">TOG domain-containing protein</fullName>
    </recommendedName>
</protein>
<feature type="domain" description="TORTIFOLIA1/TORL1-2 C-terminal" evidence="2">
    <location>
        <begin position="941"/>
        <end position="1073"/>
    </location>
</feature>
<feature type="compositionally biased region" description="Polar residues" evidence="1">
    <location>
        <begin position="153"/>
        <end position="171"/>
    </location>
</feature>
<evidence type="ECO:0000313" key="4">
    <source>
        <dbReference type="EMBL" id="KAH7316245.1"/>
    </source>
</evidence>
<evidence type="ECO:0000313" key="5">
    <source>
        <dbReference type="Proteomes" id="UP000825935"/>
    </source>
</evidence>
<organism evidence="4 5">
    <name type="scientific">Ceratopteris richardii</name>
    <name type="common">Triangle waterfern</name>
    <dbReference type="NCBI Taxonomy" id="49495"/>
    <lineage>
        <taxon>Eukaryota</taxon>
        <taxon>Viridiplantae</taxon>
        <taxon>Streptophyta</taxon>
        <taxon>Embryophyta</taxon>
        <taxon>Tracheophyta</taxon>
        <taxon>Polypodiopsida</taxon>
        <taxon>Polypodiidae</taxon>
        <taxon>Polypodiales</taxon>
        <taxon>Pteridineae</taxon>
        <taxon>Pteridaceae</taxon>
        <taxon>Parkerioideae</taxon>
        <taxon>Ceratopteris</taxon>
    </lineage>
</organism>
<dbReference type="InterPro" id="IPR057599">
    <property type="entry name" value="TORTIFOLIA1/TORL1-2_C"/>
</dbReference>
<accession>A0A8T2SC18</accession>
<dbReference type="Pfam" id="PF24714">
    <property type="entry name" value="TOR1L1_N"/>
    <property type="match status" value="2"/>
</dbReference>
<dbReference type="GO" id="GO:0008017">
    <property type="term" value="F:microtubule binding"/>
    <property type="evidence" value="ECO:0007669"/>
    <property type="project" value="InterPro"/>
</dbReference>
<dbReference type="OMA" id="GKYNGRA"/>
<feature type="compositionally biased region" description="Polar residues" evidence="1">
    <location>
        <begin position="551"/>
        <end position="562"/>
    </location>
</feature>
<dbReference type="SUPFAM" id="SSF48371">
    <property type="entry name" value="ARM repeat"/>
    <property type="match status" value="1"/>
</dbReference>
<gene>
    <name evidence="4" type="ORF">KP509_21G085000</name>
</gene>
<dbReference type="Gene3D" id="1.25.10.10">
    <property type="entry name" value="Leucine-rich Repeat Variant"/>
    <property type="match status" value="2"/>
</dbReference>
<dbReference type="PANTHER" id="PTHR31355">
    <property type="entry name" value="MICROTUBULE-ASSOCIATED PROTEIN TORTIFOLIA1"/>
    <property type="match status" value="1"/>
</dbReference>
<dbReference type="InterPro" id="IPR057600">
    <property type="entry name" value="TORTIFOLIA1/SINE1-2_N"/>
</dbReference>
<feature type="region of interest" description="Disordered" evidence="1">
    <location>
        <begin position="514"/>
        <end position="593"/>
    </location>
</feature>
<feature type="compositionally biased region" description="Polar residues" evidence="1">
    <location>
        <begin position="879"/>
        <end position="889"/>
    </location>
</feature>
<feature type="compositionally biased region" description="Low complexity" evidence="1">
    <location>
        <begin position="172"/>
        <end position="181"/>
    </location>
</feature>
<dbReference type="PANTHER" id="PTHR31355:SF7">
    <property type="entry name" value="MICROTUBULE-ASSOCIATED PROTEIN TORTIFOLIA1"/>
    <property type="match status" value="1"/>
</dbReference>
<dbReference type="EMBL" id="CM035426">
    <property type="protein sequence ID" value="KAH7316245.1"/>
    <property type="molecule type" value="Genomic_DNA"/>
</dbReference>
<dbReference type="OrthoDB" id="298726at2759"/>
<feature type="region of interest" description="Disordered" evidence="1">
    <location>
        <begin position="774"/>
        <end position="805"/>
    </location>
</feature>
<dbReference type="Proteomes" id="UP000825935">
    <property type="component" value="Chromosome 21"/>
</dbReference>
<evidence type="ECO:0008006" key="6">
    <source>
        <dbReference type="Google" id="ProtNLM"/>
    </source>
</evidence>
<feature type="domain" description="TORTIFOLIA1/SINE1-2 N-terminal" evidence="3">
    <location>
        <begin position="224"/>
        <end position="384"/>
    </location>
</feature>
<feature type="region of interest" description="Disordered" evidence="1">
    <location>
        <begin position="144"/>
        <end position="184"/>
    </location>
</feature>
<keyword evidence="5" id="KW-1185">Reference proteome</keyword>
<sequence>MARSGRGSVYGGRPSNYGGSVGGGPPSHLLLMELKHRMLAALAKLSDRDTQQLAVEDLQKLVDVLSPEGLAMCLSCLYDTDTQQKSIVKKECVRMFAILSARHGPLLIPHLPKIVSCIVRRLKDPDTGVRDACVEAMGTIASQLVHLSPSPPSKSQQMGLSGDMNSPSYGHSQDSNSQNDSNIRRDDSYHMRNIQMDQKVSVSTNSFVRNNNQGQHLQPHLGSSNGQELNVFVKPLFDALSEQNRSVQCGAALCLARVITAVHGNPHSPSISRLCQRVCKLLTNPSFVAKTALLPVISSLCQIGAVHNQGTINSMIACVHDALESHDWATRKTAAETLICMGSSLGTQLTTFKSGTLLLLESCRFDKVKPVRDCVQDAIQTWKSLPGLDRQMASSTCSTPSANGSTESAFINNEKLPSVLKKKSAALTDKKVNARFFNKLESQNSGDWHIEVAVPRSFPSREADFNKEKDYNGQSKNNLNECKTVLKLEESSINHSSSMQKYEREDSSPNFAAEDVKDDAHTHETESSHALILRRESPDYRRSKMLDDSELSQNSQRKNMLNGSAHERSPAPSNSSDFESYQCDPISPNLKSPTADIMTNGQNNQMSLDETPKWLTVQRQLTQLEYQQANIMDLFQEFMGSSRNSMYALEARIKVLERVMEDIVDLGVPSPDCVDRYNNEKSNYFLPYQDDHYSTESNMSRNARVDGSSPGTSSVCRKVESDFMVNEPIYDSGSSSWHINGDSTARDGHWNENNSKIQCETLEDNTYRMETNLPSEPFHEEKDNETKRTLSNGRCRDSAMPNGGTKIQRACSVQENDDYTNQEQMASRRVWDRENIHAGALGNHRGSGEGPSARSVWRASKDEATLAAIRGAKEDDSELNSSSAMNKNRTVPEMSTMHAESLDKEKKMNEMIERPSNTSCCSSNVVQGVSNKVDQEGKRAYWKLWSRTMELVQSGNLECAYTEVLNSGDELMLVRLMNKTGPVLEKLSSNTANEMLQNVAILLRQHSFFDFSLPWVQQVADLVMDMGANNLDILSTVKNELIQSIQEASHMEIPNEWVGNSMNELCSILMDAWSAQGEIS</sequence>
<name>A0A8T2SC18_CERRI</name>
<feature type="region of interest" description="Disordered" evidence="1">
    <location>
        <begin position="839"/>
        <end position="858"/>
    </location>
</feature>